<dbReference type="RefSeq" id="WP_172697222.1">
    <property type="nucleotide sequence ID" value="NZ_WKPR01000003.1"/>
</dbReference>
<evidence type="ECO:0000313" key="2">
    <source>
        <dbReference type="Proteomes" id="UP000434475"/>
    </source>
</evidence>
<accession>A0A6I2QXS3</accession>
<protein>
    <submittedName>
        <fullName evidence="1">Uncharacterized protein</fullName>
    </submittedName>
</protein>
<dbReference type="EMBL" id="WKPR01000003">
    <property type="protein sequence ID" value="MSB18459.1"/>
    <property type="molecule type" value="Genomic_DNA"/>
</dbReference>
<dbReference type="AlphaFoldDB" id="A0A6I2QXS3"/>
<comment type="caution">
    <text evidence="1">The sequence shown here is derived from an EMBL/GenBank/DDBJ whole genome shotgun (WGS) entry which is preliminary data.</text>
</comment>
<dbReference type="Proteomes" id="UP000434475">
    <property type="component" value="Unassembled WGS sequence"/>
</dbReference>
<proteinExistence type="predicted"/>
<gene>
    <name evidence="1" type="ORF">GKE97_02885</name>
</gene>
<organism evidence="1 2">
    <name type="scientific">Flavonifractor plautii</name>
    <name type="common">Fusobacterium plautii</name>
    <dbReference type="NCBI Taxonomy" id="292800"/>
    <lineage>
        <taxon>Bacteria</taxon>
        <taxon>Bacillati</taxon>
        <taxon>Bacillota</taxon>
        <taxon>Clostridia</taxon>
        <taxon>Eubacteriales</taxon>
        <taxon>Oscillospiraceae</taxon>
        <taxon>Flavonifractor</taxon>
    </lineage>
</organism>
<evidence type="ECO:0000313" key="1">
    <source>
        <dbReference type="EMBL" id="MSB18459.1"/>
    </source>
</evidence>
<sequence length="48" mass="5462">MEIIIRSRENGWETERRMELPEDAGLVKSILRSVKRRVDPPKLAGGGD</sequence>
<name>A0A6I2QXS3_FLAPL</name>
<reference evidence="1 2" key="1">
    <citation type="journal article" date="2019" name="Nat. Med.">
        <title>A library of human gut bacterial isolates paired with longitudinal multiomics data enables mechanistic microbiome research.</title>
        <authorList>
            <person name="Poyet M."/>
            <person name="Groussin M."/>
            <person name="Gibbons S.M."/>
            <person name="Avila-Pacheco J."/>
            <person name="Jiang X."/>
            <person name="Kearney S.M."/>
            <person name="Perrotta A.R."/>
            <person name="Berdy B."/>
            <person name="Zhao S."/>
            <person name="Lieberman T.D."/>
            <person name="Swanson P.K."/>
            <person name="Smith M."/>
            <person name="Roesemann S."/>
            <person name="Alexander J.E."/>
            <person name="Rich S.A."/>
            <person name="Livny J."/>
            <person name="Vlamakis H."/>
            <person name="Clish C."/>
            <person name="Bullock K."/>
            <person name="Deik A."/>
            <person name="Scott J."/>
            <person name="Pierce K.A."/>
            <person name="Xavier R.J."/>
            <person name="Alm E.J."/>
        </authorList>
    </citation>
    <scope>NUCLEOTIDE SEQUENCE [LARGE SCALE GENOMIC DNA]</scope>
    <source>
        <strain evidence="1 2">BIOML-A2</strain>
    </source>
</reference>